<protein>
    <recommendedName>
        <fullName evidence="1">CxC2-like cysteine cluster KDZ transposase-associated domain-containing protein</fullName>
    </recommendedName>
</protein>
<evidence type="ECO:0000259" key="1">
    <source>
        <dbReference type="Pfam" id="PF18803"/>
    </source>
</evidence>
<evidence type="ECO:0000313" key="3">
    <source>
        <dbReference type="Proteomes" id="UP000799118"/>
    </source>
</evidence>
<proteinExistence type="predicted"/>
<accession>A0A6A4GYZ1</accession>
<dbReference type="Proteomes" id="UP000799118">
    <property type="component" value="Unassembled WGS sequence"/>
</dbReference>
<keyword evidence="3" id="KW-1185">Reference proteome</keyword>
<reference evidence="2" key="1">
    <citation type="journal article" date="2019" name="Environ. Microbiol.">
        <title>Fungal ecological strategies reflected in gene transcription - a case study of two litter decomposers.</title>
        <authorList>
            <person name="Barbi F."/>
            <person name="Kohler A."/>
            <person name="Barry K."/>
            <person name="Baskaran P."/>
            <person name="Daum C."/>
            <person name="Fauchery L."/>
            <person name="Ihrmark K."/>
            <person name="Kuo A."/>
            <person name="LaButti K."/>
            <person name="Lipzen A."/>
            <person name="Morin E."/>
            <person name="Grigoriev I.V."/>
            <person name="Henrissat B."/>
            <person name="Lindahl B."/>
            <person name="Martin F."/>
        </authorList>
    </citation>
    <scope>NUCLEOTIDE SEQUENCE</scope>
    <source>
        <strain evidence="2">JB14</strain>
    </source>
</reference>
<dbReference type="OrthoDB" id="3149508at2759"/>
<feature type="domain" description="CxC2-like cysteine cluster KDZ transposase-associated" evidence="1">
    <location>
        <begin position="110"/>
        <end position="207"/>
    </location>
</feature>
<name>A0A6A4GYZ1_9AGAR</name>
<dbReference type="Pfam" id="PF18803">
    <property type="entry name" value="CxC2"/>
    <property type="match status" value="1"/>
</dbReference>
<dbReference type="InterPro" id="IPR041457">
    <property type="entry name" value="CxC2_KDZ-assoc"/>
</dbReference>
<dbReference type="EMBL" id="ML769666">
    <property type="protein sequence ID" value="KAE9390217.1"/>
    <property type="molecule type" value="Genomic_DNA"/>
</dbReference>
<gene>
    <name evidence="2" type="ORF">BT96DRAFT_1002497</name>
</gene>
<organism evidence="2 3">
    <name type="scientific">Gymnopus androsaceus JB14</name>
    <dbReference type="NCBI Taxonomy" id="1447944"/>
    <lineage>
        <taxon>Eukaryota</taxon>
        <taxon>Fungi</taxon>
        <taxon>Dikarya</taxon>
        <taxon>Basidiomycota</taxon>
        <taxon>Agaricomycotina</taxon>
        <taxon>Agaricomycetes</taxon>
        <taxon>Agaricomycetidae</taxon>
        <taxon>Agaricales</taxon>
        <taxon>Marasmiineae</taxon>
        <taxon>Omphalotaceae</taxon>
        <taxon>Gymnopus</taxon>
    </lineage>
</organism>
<evidence type="ECO:0000313" key="2">
    <source>
        <dbReference type="EMBL" id="KAE9390217.1"/>
    </source>
</evidence>
<dbReference type="AlphaFoldDB" id="A0A6A4GYZ1"/>
<sequence>MSKNKRLKQLAYDTKTFAGLSAPCQTITYVNSSRSTMQTTIIGSPNPSQKPSHCSPAPPQAMALLIESMEPMEVDDEDPPPEFSEEQCCAGSMLTSITLFTGLKSGAMTYGIPLRHDGEHCPQALKAILMTVVDLNGLHATKITTCQCGNNGRWRQLFDADLYPATVVEPQTAFTFRLLQYWQIITLQPKIAAYHYIHALRCLTDNIFTGNVPDPYKQFMFVTCIWHLLEAKKQFGRLHGGGLNMLFPCCPKGNLMLYCPACPELDVNMESGWERTPSHLCHLYQLKRTVDGNFKTRNYGKKNNTNDVSLFGGRVLEPC</sequence>